<dbReference type="Pfam" id="PF01713">
    <property type="entry name" value="Smr"/>
    <property type="match status" value="1"/>
</dbReference>
<accession>A0A1I7DPQ4</accession>
<dbReference type="STRING" id="999627.SAMN05216236_1321"/>
<evidence type="ECO:0000313" key="3">
    <source>
        <dbReference type="EMBL" id="SFU13678.1"/>
    </source>
</evidence>
<dbReference type="eggNOG" id="COG2840">
    <property type="taxonomic scope" value="Bacteria"/>
</dbReference>
<dbReference type="InterPro" id="IPR036063">
    <property type="entry name" value="Smr_dom_sf"/>
</dbReference>
<dbReference type="AlphaFoldDB" id="A0A1I7DPQ4"/>
<dbReference type="Gene3D" id="3.30.1370.110">
    <property type="match status" value="1"/>
</dbReference>
<name>A0A1I7DPQ4_9RHOB</name>
<evidence type="ECO:0000313" key="4">
    <source>
        <dbReference type="Proteomes" id="UP000182466"/>
    </source>
</evidence>
<keyword evidence="3" id="KW-0255">Endonuclease</keyword>
<organism evidence="3 4">
    <name type="scientific">Sedimentitalea nanhaiensis</name>
    <dbReference type="NCBI Taxonomy" id="999627"/>
    <lineage>
        <taxon>Bacteria</taxon>
        <taxon>Pseudomonadati</taxon>
        <taxon>Pseudomonadota</taxon>
        <taxon>Alphaproteobacteria</taxon>
        <taxon>Rhodobacterales</taxon>
        <taxon>Paracoccaceae</taxon>
        <taxon>Sedimentitalea</taxon>
    </lineage>
</organism>
<reference evidence="3 4" key="1">
    <citation type="submission" date="2016-10" db="EMBL/GenBank/DDBJ databases">
        <authorList>
            <person name="de Groot N.N."/>
        </authorList>
    </citation>
    <scope>NUCLEOTIDE SEQUENCE [LARGE SCALE GENOMIC DNA]</scope>
    <source>
        <strain evidence="3 4">CGMCC 1.10959</strain>
    </source>
</reference>
<keyword evidence="3" id="KW-0378">Hydrolase</keyword>
<dbReference type="PANTHER" id="PTHR35562">
    <property type="entry name" value="DNA ENDONUCLEASE SMRA-RELATED"/>
    <property type="match status" value="1"/>
</dbReference>
<dbReference type="PROSITE" id="PS50828">
    <property type="entry name" value="SMR"/>
    <property type="match status" value="1"/>
</dbReference>
<dbReference type="InterPro" id="IPR002625">
    <property type="entry name" value="Smr_dom"/>
</dbReference>
<dbReference type="SMART" id="SM00463">
    <property type="entry name" value="SMR"/>
    <property type="match status" value="1"/>
</dbReference>
<feature type="compositionally biased region" description="Low complexity" evidence="1">
    <location>
        <begin position="42"/>
        <end position="52"/>
    </location>
</feature>
<sequence>MTRRRLTPEEIDLWYKVVEKADRLHPNAVPASPLPKPKPTARRAAIPRAASSPAKPITIRLPDAAVQMDKKAFGRMKRGKLVPEARIDLHGMTLDRAHPALTRFVLSSHAKGRRLVLVITGKGKRDVQTWPAPAQRGILRRNVPLWLAMAPLAQAVLQVQEAHASHGGEGAFYVYLRRAR</sequence>
<gene>
    <name evidence="3" type="ORF">SAMN05216236_1321</name>
</gene>
<evidence type="ECO:0000256" key="1">
    <source>
        <dbReference type="SAM" id="MobiDB-lite"/>
    </source>
</evidence>
<keyword evidence="3" id="KW-0540">Nuclease</keyword>
<dbReference type="Proteomes" id="UP000182466">
    <property type="component" value="Unassembled WGS sequence"/>
</dbReference>
<evidence type="ECO:0000259" key="2">
    <source>
        <dbReference type="PROSITE" id="PS50828"/>
    </source>
</evidence>
<dbReference type="PANTHER" id="PTHR35562:SF2">
    <property type="entry name" value="DNA ENDONUCLEASE SMRA-RELATED"/>
    <property type="match status" value="1"/>
</dbReference>
<protein>
    <submittedName>
        <fullName evidence="3">DNA-nicking endonuclease, Smr domain</fullName>
    </submittedName>
</protein>
<feature type="region of interest" description="Disordered" evidence="1">
    <location>
        <begin position="26"/>
        <end position="52"/>
    </location>
</feature>
<feature type="domain" description="Smr" evidence="2">
    <location>
        <begin position="87"/>
        <end position="177"/>
    </location>
</feature>
<dbReference type="RefSeq" id="WP_027262627.1">
    <property type="nucleotide sequence ID" value="NZ_FPAW01000032.1"/>
</dbReference>
<dbReference type="EMBL" id="FPAW01000032">
    <property type="protein sequence ID" value="SFU13678.1"/>
    <property type="molecule type" value="Genomic_DNA"/>
</dbReference>
<dbReference type="OrthoDB" id="7165597at2"/>
<dbReference type="SUPFAM" id="SSF160443">
    <property type="entry name" value="SMR domain-like"/>
    <property type="match status" value="1"/>
</dbReference>
<dbReference type="GO" id="GO:0004519">
    <property type="term" value="F:endonuclease activity"/>
    <property type="evidence" value="ECO:0007669"/>
    <property type="project" value="UniProtKB-KW"/>
</dbReference>
<proteinExistence type="predicted"/>
<keyword evidence="4" id="KW-1185">Reference proteome</keyword>